<dbReference type="EMBL" id="CP016617">
    <property type="protein sequence ID" value="ANY82152.1"/>
    <property type="molecule type" value="Genomic_DNA"/>
</dbReference>
<dbReference type="KEGG" id="moc:BB934_27730"/>
<dbReference type="RefSeq" id="WP_157934361.1">
    <property type="nucleotide sequence ID" value="NZ_CP016617.1"/>
</dbReference>
<accession>A0A1B2EQP0</accession>
<evidence type="ECO:0000259" key="1">
    <source>
        <dbReference type="Pfam" id="PF13391"/>
    </source>
</evidence>
<proteinExistence type="predicted"/>
<reference evidence="2" key="1">
    <citation type="submission" date="2016-07" db="EMBL/GenBank/DDBJ databases">
        <title>Microvirga ossetica sp. nov. a new species of rhizobia isolated from root nodules of the legume species Vicia alpestris Steven originated from North Ossetia region in the Caucasus.</title>
        <authorList>
            <person name="Safronova V.I."/>
            <person name="Kuznetsova I.G."/>
            <person name="Sazanova A.L."/>
            <person name="Belimov A."/>
            <person name="Andronov E."/>
            <person name="Osledkin Y.S."/>
            <person name="Onishchuk O.P."/>
            <person name="Kurchak O.N."/>
            <person name="Shaposhnikov A.I."/>
            <person name="Willems A."/>
            <person name="Tikhonovich I.A."/>
        </authorList>
    </citation>
    <scope>NUCLEOTIDE SEQUENCE [LARGE SCALE GENOMIC DNA]</scope>
    <source>
        <strain evidence="2">V5/3M</strain>
        <plasmid evidence="2">unnamed1</plasmid>
    </source>
</reference>
<sequence>MDETTQRAVIEARRGQDRFRLNVETVEQPCRVTGVTDPRLLRASHIKPWRSCATSAERLGGNNGLLLCPNVDHLFDRGYISFHDDGRILVSPLVDATQIARLGISTAPQLNVVAFSARQATYLAFHRESVFLHGR</sequence>
<keyword evidence="2" id="KW-0614">Plasmid</keyword>
<geneLocation type="plasmid" evidence="2">
    <name>unnamed1</name>
</geneLocation>
<evidence type="ECO:0000313" key="2">
    <source>
        <dbReference type="EMBL" id="ANY82152.1"/>
    </source>
</evidence>
<dbReference type="AlphaFoldDB" id="A0A1B2EQP0"/>
<dbReference type="OrthoDB" id="9811869at2"/>
<name>A0A1B2EQP0_9HYPH</name>
<dbReference type="Pfam" id="PF13391">
    <property type="entry name" value="HNH_2"/>
    <property type="match status" value="1"/>
</dbReference>
<gene>
    <name evidence="2" type="ORF">BB934_27730</name>
</gene>
<protein>
    <recommendedName>
        <fullName evidence="1">HNH nuclease domain-containing protein</fullName>
    </recommendedName>
</protein>
<dbReference type="InterPro" id="IPR003615">
    <property type="entry name" value="HNH_nuc"/>
</dbReference>
<organism evidence="2">
    <name type="scientific">Microvirga ossetica</name>
    <dbReference type="NCBI Taxonomy" id="1882682"/>
    <lineage>
        <taxon>Bacteria</taxon>
        <taxon>Pseudomonadati</taxon>
        <taxon>Pseudomonadota</taxon>
        <taxon>Alphaproteobacteria</taxon>
        <taxon>Hyphomicrobiales</taxon>
        <taxon>Methylobacteriaceae</taxon>
        <taxon>Microvirga</taxon>
    </lineage>
</organism>
<feature type="domain" description="HNH nuclease" evidence="1">
    <location>
        <begin position="30"/>
        <end position="83"/>
    </location>
</feature>